<dbReference type="Proteomes" id="UP001079535">
    <property type="component" value="Unassembled WGS sequence"/>
</dbReference>
<reference evidence="4" key="2">
    <citation type="submission" date="2022-11" db="EMBL/GenBank/DDBJ databases">
        <title>Temperate bacteriophages infecting mucin-degrading bacterium Ruminococcus gnavus from the human gut.</title>
        <authorList>
            <person name="Buttimer C."/>
        </authorList>
    </citation>
    <scope>NUCLEOTIDE SEQUENCE</scope>
    <source>
        <strain evidence="4">CCUG 49994</strain>
        <strain evidence="5">CCUG 52279</strain>
    </source>
</reference>
<dbReference type="InterPro" id="IPR050695">
    <property type="entry name" value="N-acetylmuramoyl_amidase_3"/>
</dbReference>
<feature type="domain" description="MurNAc-LAA" evidence="2">
    <location>
        <begin position="124"/>
        <end position="235"/>
    </location>
</feature>
<dbReference type="Pfam" id="PF01520">
    <property type="entry name" value="Amidase_3"/>
    <property type="match status" value="1"/>
</dbReference>
<dbReference type="EMBL" id="JAQMLA010000019">
    <property type="protein sequence ID" value="MDB8686691.1"/>
    <property type="molecule type" value="Genomic_DNA"/>
</dbReference>
<dbReference type="GO" id="GO:0008745">
    <property type="term" value="F:N-acetylmuramoyl-L-alanine amidase activity"/>
    <property type="evidence" value="ECO:0007669"/>
    <property type="project" value="InterPro"/>
</dbReference>
<comment type="caution">
    <text evidence="4">The sequence shown here is derived from an EMBL/GenBank/DDBJ whole genome shotgun (WGS) entry which is preliminary data.</text>
</comment>
<dbReference type="EMBL" id="JAJBNC010000021">
    <property type="protein sequence ID" value="MCB5494680.1"/>
    <property type="molecule type" value="Genomic_DNA"/>
</dbReference>
<dbReference type="GO" id="GO:0030288">
    <property type="term" value="C:outer membrane-bounded periplasmic space"/>
    <property type="evidence" value="ECO:0007669"/>
    <property type="project" value="TreeGrafter"/>
</dbReference>
<reference evidence="6" key="4">
    <citation type="submission" date="2023-01" db="EMBL/GenBank/DDBJ databases">
        <title>Human gut microbiome strain richness.</title>
        <authorList>
            <person name="Chen-Liaw A."/>
        </authorList>
    </citation>
    <scope>NUCLEOTIDE SEQUENCE</scope>
    <source>
        <strain evidence="7">1001217st1_A9_1001217B_191108</strain>
        <strain evidence="6">RTP21484st1_H11_RTP21484_190118</strain>
    </source>
</reference>
<dbReference type="Gene3D" id="3.40.630.40">
    <property type="entry name" value="Zn-dependent exopeptidases"/>
    <property type="match status" value="1"/>
</dbReference>
<evidence type="ECO:0000313" key="5">
    <source>
        <dbReference type="EMBL" id="MCZ0688821.1"/>
    </source>
</evidence>
<dbReference type="Proteomes" id="UP001149331">
    <property type="component" value="Unassembled WGS sequence"/>
</dbReference>
<dbReference type="CDD" id="cd02696">
    <property type="entry name" value="MurNAc-LAA"/>
    <property type="match status" value="1"/>
</dbReference>
<reference evidence="3" key="1">
    <citation type="submission" date="2021-10" db="EMBL/GenBank/DDBJ databases">
        <title>Collection of gut derived symbiotic bacterial strains cultured from healthy donors.</title>
        <authorList>
            <person name="Lin H."/>
            <person name="Littmann E."/>
            <person name="Claire K."/>
            <person name="Pamer E."/>
        </authorList>
    </citation>
    <scope>NUCLEOTIDE SEQUENCE</scope>
    <source>
        <strain evidence="3">MSK.23.4</strain>
    </source>
</reference>
<dbReference type="GO" id="GO:0009253">
    <property type="term" value="P:peptidoglycan catabolic process"/>
    <property type="evidence" value="ECO:0007669"/>
    <property type="project" value="InterPro"/>
</dbReference>
<gene>
    <name evidence="3" type="ORF">LIQ10_13195</name>
    <name evidence="8" type="ORF">O4N78_08510</name>
    <name evidence="5" type="ORF">OZZ16_02635</name>
    <name evidence="4" type="ORF">OZZ17_04740</name>
    <name evidence="7" type="ORF">PNU63_11270</name>
    <name evidence="6" type="ORF">PNW85_08380</name>
</gene>
<proteinExistence type="predicted"/>
<dbReference type="Proteomes" id="UP001076974">
    <property type="component" value="Unassembled WGS sequence"/>
</dbReference>
<protein>
    <submittedName>
        <fullName evidence="4">N-acetylmuramoyl-L-alanine amidase</fullName>
    </submittedName>
</protein>
<evidence type="ECO:0000256" key="1">
    <source>
        <dbReference type="ARBA" id="ARBA00022801"/>
    </source>
</evidence>
<evidence type="ECO:0000313" key="3">
    <source>
        <dbReference type="EMBL" id="MCB5494680.1"/>
    </source>
</evidence>
<evidence type="ECO:0000259" key="2">
    <source>
        <dbReference type="SMART" id="SM00646"/>
    </source>
</evidence>
<dbReference type="EMBL" id="JAPZEG010000009">
    <property type="protein sequence ID" value="MDE1203606.1"/>
    <property type="molecule type" value="Genomic_DNA"/>
</dbReference>
<name>A0A9Q4EXM8_MEDGN</name>
<dbReference type="PANTHER" id="PTHR30404">
    <property type="entry name" value="N-ACETYLMURAMOYL-L-ALANINE AMIDASE"/>
    <property type="match status" value="1"/>
</dbReference>
<dbReference type="EMBL" id="JAPRAY010000005">
    <property type="protein sequence ID" value="MCZ0666848.1"/>
    <property type="molecule type" value="Genomic_DNA"/>
</dbReference>
<dbReference type="EMBL" id="JAQMLR010000011">
    <property type="protein sequence ID" value="MDB8739340.1"/>
    <property type="molecule type" value="Genomic_DNA"/>
</dbReference>
<dbReference type="PROSITE" id="PS51257">
    <property type="entry name" value="PROKAR_LIPOPROTEIN"/>
    <property type="match status" value="1"/>
</dbReference>
<dbReference type="RefSeq" id="WP_022038352.1">
    <property type="nucleotide sequence ID" value="NZ_AP031446.1"/>
</dbReference>
<dbReference type="SMART" id="SM00646">
    <property type="entry name" value="Ami_3"/>
    <property type="match status" value="1"/>
</dbReference>
<organism evidence="4 9">
    <name type="scientific">Mediterraneibacter gnavus</name>
    <name type="common">Ruminococcus gnavus</name>
    <dbReference type="NCBI Taxonomy" id="33038"/>
    <lineage>
        <taxon>Bacteria</taxon>
        <taxon>Bacillati</taxon>
        <taxon>Bacillota</taxon>
        <taxon>Clostridia</taxon>
        <taxon>Lachnospirales</taxon>
        <taxon>Lachnospiraceae</taxon>
        <taxon>Mediterraneibacter</taxon>
    </lineage>
</organism>
<sequence length="240" mass="26736">MRFKKVLGILRTKIRLLLMIGVLLAAAAGCQFAGEYLHSHYIREEASETSGNISEKKTVVIDSGHGGKDPGKVGINGAQEKELNLQIAEKLKKYLEEHQITVVMTRTKDEGLADSQVEDLKARVELIDKESPALAVCIHQNSYPQESVRGPQIFYFAHSKEAKKAAEVMQTELKNFDQEHAREIKGNTTYYMLKNTKSPIVIVECGFLSSPVEAGMLIDEAYQQKLAQAIGNGILKYVER</sequence>
<keyword evidence="1" id="KW-0378">Hydrolase</keyword>
<dbReference type="EMBL" id="JAPRBD010000002">
    <property type="protein sequence ID" value="MCZ0688821.1"/>
    <property type="molecule type" value="Genomic_DNA"/>
</dbReference>
<dbReference type="Proteomes" id="UP001297422">
    <property type="component" value="Unassembled WGS sequence"/>
</dbReference>
<evidence type="ECO:0000313" key="7">
    <source>
        <dbReference type="EMBL" id="MDB8739340.1"/>
    </source>
</evidence>
<evidence type="ECO:0000313" key="6">
    <source>
        <dbReference type="EMBL" id="MDB8686691.1"/>
    </source>
</evidence>
<evidence type="ECO:0000313" key="9">
    <source>
        <dbReference type="Proteomes" id="UP001079535"/>
    </source>
</evidence>
<dbReference type="PANTHER" id="PTHR30404:SF0">
    <property type="entry name" value="N-ACETYLMURAMOYL-L-ALANINE AMIDASE AMIC"/>
    <property type="match status" value="1"/>
</dbReference>
<dbReference type="Proteomes" id="UP001212160">
    <property type="component" value="Unassembled WGS sequence"/>
</dbReference>
<reference evidence="8" key="3">
    <citation type="submission" date="2022-12" db="EMBL/GenBank/DDBJ databases">
        <title>Genome of R. gnavus strain RSHDN_120.</title>
        <authorList>
            <person name="Abdugheni R."/>
        </authorList>
    </citation>
    <scope>NUCLEOTIDE SEQUENCE</scope>
    <source>
        <strain evidence="8">RSHDN_120</strain>
    </source>
</reference>
<dbReference type="AlphaFoldDB" id="A0A9Q4EXM8"/>
<evidence type="ECO:0000313" key="8">
    <source>
        <dbReference type="EMBL" id="MDE1203606.1"/>
    </source>
</evidence>
<dbReference type="InterPro" id="IPR002508">
    <property type="entry name" value="MurNAc-LAA_cat"/>
</dbReference>
<dbReference type="Proteomes" id="UP001211731">
    <property type="component" value="Unassembled WGS sequence"/>
</dbReference>
<dbReference type="SUPFAM" id="SSF53187">
    <property type="entry name" value="Zn-dependent exopeptidases"/>
    <property type="match status" value="1"/>
</dbReference>
<accession>A0A9Q4EXM8</accession>
<evidence type="ECO:0000313" key="4">
    <source>
        <dbReference type="EMBL" id="MCZ0666848.1"/>
    </source>
</evidence>